<evidence type="ECO:0000256" key="7">
    <source>
        <dbReference type="RuleBase" id="RU000461"/>
    </source>
</evidence>
<dbReference type="GO" id="GO:0020037">
    <property type="term" value="F:heme binding"/>
    <property type="evidence" value="ECO:0007669"/>
    <property type="project" value="InterPro"/>
</dbReference>
<feature type="compositionally biased region" description="Polar residues" evidence="8">
    <location>
        <begin position="1"/>
        <end position="10"/>
    </location>
</feature>
<dbReference type="InterPro" id="IPR001128">
    <property type="entry name" value="Cyt_P450"/>
</dbReference>
<name>A0A895XPD3_9ACTN</name>
<evidence type="ECO:0000256" key="5">
    <source>
        <dbReference type="ARBA" id="ARBA00023004"/>
    </source>
</evidence>
<dbReference type="CDD" id="cd11030">
    <property type="entry name" value="CYP105-like"/>
    <property type="match status" value="1"/>
</dbReference>
<evidence type="ECO:0000313" key="9">
    <source>
        <dbReference type="EMBL" id="QSB07007.1"/>
    </source>
</evidence>
<reference evidence="9" key="1">
    <citation type="submission" date="2021-02" db="EMBL/GenBank/DDBJ databases">
        <title>Natronoglycomyces albus gen. nov., sp. nov, a haloalkaliphilic actinobacterium from a soda solonchak soil.</title>
        <authorList>
            <person name="Sorokin D.Y."/>
            <person name="Khijniak T.V."/>
            <person name="Zakharycheva A.P."/>
            <person name="Boueva O.V."/>
            <person name="Ariskina E.V."/>
            <person name="Hahnke R.L."/>
            <person name="Bunk B."/>
            <person name="Sproer C."/>
            <person name="Schumann P."/>
            <person name="Evtushenko L.I."/>
            <person name="Kublanov I.V."/>
        </authorList>
    </citation>
    <scope>NUCLEOTIDE SEQUENCE</scope>
    <source>
        <strain evidence="9">DSM 106290</strain>
    </source>
</reference>
<sequence>MTVQPSSPESIPTGMPMERETRYDPPAALTALQTHPLRRIKYYPEGVEGWLATGHAESRAILADPRFASGEPFVHSPTEMPHIFVAFSQQAPPGFFIFDDPPEHTRLRRKVAGVFTVKRLKKLEPHIAHIVDQRIAALREAGPGADLVSQFALPVPSLVICEMLGVPYADRDQFERDSAAMIDLSASVEERNEAMGRVLAYIHQLIPRIRANPGSDMLSALVADPDLSDAEAAGIGLLLLVAGHETTANMLGLGALSLLEHPEQLAQLRSNPDLMPTAVEELLRYLTVAHNGIMRVAKEDTEVNGHLIRAGEHVTVALQTANRDPAQFDQPDKLDFDRDPRGHLAFGHGLHQCVGQQLARIEMVIGLGKLLEAFPQLRLAVPVEDIPLRSDMAIYGVHSMPVEW</sequence>
<accession>A0A895XPD3</accession>
<feature type="region of interest" description="Disordered" evidence="8">
    <location>
        <begin position="1"/>
        <end position="21"/>
    </location>
</feature>
<evidence type="ECO:0000256" key="8">
    <source>
        <dbReference type="SAM" id="MobiDB-lite"/>
    </source>
</evidence>
<keyword evidence="5 7" id="KW-0408">Iron</keyword>
<evidence type="ECO:0000313" key="10">
    <source>
        <dbReference type="Proteomes" id="UP000662939"/>
    </source>
</evidence>
<dbReference type="GO" id="GO:0004497">
    <property type="term" value="F:monooxygenase activity"/>
    <property type="evidence" value="ECO:0007669"/>
    <property type="project" value="UniProtKB-KW"/>
</dbReference>
<dbReference type="GO" id="GO:0016705">
    <property type="term" value="F:oxidoreductase activity, acting on paired donors, with incorporation or reduction of molecular oxygen"/>
    <property type="evidence" value="ECO:0007669"/>
    <property type="project" value="InterPro"/>
</dbReference>
<gene>
    <name evidence="9" type="ORF">JQS30_07910</name>
</gene>
<dbReference type="Gene3D" id="1.10.630.10">
    <property type="entry name" value="Cytochrome P450"/>
    <property type="match status" value="1"/>
</dbReference>
<protein>
    <submittedName>
        <fullName evidence="9">Cytochrome P450</fullName>
    </submittedName>
</protein>
<evidence type="ECO:0000256" key="3">
    <source>
        <dbReference type="ARBA" id="ARBA00022723"/>
    </source>
</evidence>
<evidence type="ECO:0000256" key="2">
    <source>
        <dbReference type="ARBA" id="ARBA00022617"/>
    </source>
</evidence>
<proteinExistence type="inferred from homology"/>
<keyword evidence="6 7" id="KW-0503">Monooxygenase</keyword>
<dbReference type="PANTHER" id="PTHR46696">
    <property type="entry name" value="P450, PUTATIVE (EUROFUNG)-RELATED"/>
    <property type="match status" value="1"/>
</dbReference>
<evidence type="ECO:0000256" key="1">
    <source>
        <dbReference type="ARBA" id="ARBA00010617"/>
    </source>
</evidence>
<dbReference type="GO" id="GO:0005506">
    <property type="term" value="F:iron ion binding"/>
    <property type="evidence" value="ECO:0007669"/>
    <property type="project" value="InterPro"/>
</dbReference>
<dbReference type="Proteomes" id="UP000662939">
    <property type="component" value="Chromosome"/>
</dbReference>
<dbReference type="PRINTS" id="PR00385">
    <property type="entry name" value="P450"/>
</dbReference>
<evidence type="ECO:0000256" key="6">
    <source>
        <dbReference type="ARBA" id="ARBA00023033"/>
    </source>
</evidence>
<keyword evidence="2 7" id="KW-0349">Heme</keyword>
<dbReference type="SUPFAM" id="SSF48264">
    <property type="entry name" value="Cytochrome P450"/>
    <property type="match status" value="1"/>
</dbReference>
<dbReference type="Pfam" id="PF00067">
    <property type="entry name" value="p450"/>
    <property type="match status" value="1"/>
</dbReference>
<keyword evidence="4 7" id="KW-0560">Oxidoreductase</keyword>
<dbReference type="InterPro" id="IPR002397">
    <property type="entry name" value="Cyt_P450_B"/>
</dbReference>
<keyword evidence="10" id="KW-1185">Reference proteome</keyword>
<dbReference type="InterPro" id="IPR017972">
    <property type="entry name" value="Cyt_P450_CS"/>
</dbReference>
<dbReference type="AlphaFoldDB" id="A0A895XPD3"/>
<dbReference type="KEGG" id="nav:JQS30_07910"/>
<dbReference type="EMBL" id="CP070496">
    <property type="protein sequence ID" value="QSB07007.1"/>
    <property type="molecule type" value="Genomic_DNA"/>
</dbReference>
<keyword evidence="3 7" id="KW-0479">Metal-binding</keyword>
<dbReference type="FunFam" id="1.10.630.10:FF:000018">
    <property type="entry name" value="Cytochrome P450 monooxygenase"/>
    <property type="match status" value="1"/>
</dbReference>
<evidence type="ECO:0000256" key="4">
    <source>
        <dbReference type="ARBA" id="ARBA00023002"/>
    </source>
</evidence>
<dbReference type="PRINTS" id="PR00359">
    <property type="entry name" value="BP450"/>
</dbReference>
<dbReference type="InterPro" id="IPR036396">
    <property type="entry name" value="Cyt_P450_sf"/>
</dbReference>
<dbReference type="PROSITE" id="PS00086">
    <property type="entry name" value="CYTOCHROME_P450"/>
    <property type="match status" value="1"/>
</dbReference>
<organism evidence="9 10">
    <name type="scientific">Natronoglycomyces albus</name>
    <dbReference type="NCBI Taxonomy" id="2811108"/>
    <lineage>
        <taxon>Bacteria</taxon>
        <taxon>Bacillati</taxon>
        <taxon>Actinomycetota</taxon>
        <taxon>Actinomycetes</taxon>
        <taxon>Glycomycetales</taxon>
        <taxon>Glycomycetaceae</taxon>
        <taxon>Natronoglycomyces</taxon>
    </lineage>
</organism>
<dbReference type="PANTHER" id="PTHR46696:SF1">
    <property type="entry name" value="CYTOCHROME P450 YJIB-RELATED"/>
    <property type="match status" value="1"/>
</dbReference>
<comment type="similarity">
    <text evidence="1 7">Belongs to the cytochrome P450 family.</text>
</comment>